<dbReference type="Pfam" id="PF13328">
    <property type="entry name" value="HD_4"/>
    <property type="match status" value="1"/>
</dbReference>
<dbReference type="EMBL" id="BJUK01000056">
    <property type="protein sequence ID" value="GEK48937.1"/>
    <property type="molecule type" value="Genomic_DNA"/>
</dbReference>
<dbReference type="OrthoDB" id="9802385at2"/>
<dbReference type="Proteomes" id="UP000321275">
    <property type="component" value="Unassembled WGS sequence"/>
</dbReference>
<accession>A0A510XDZ3</accession>
<dbReference type="InterPro" id="IPR052194">
    <property type="entry name" value="MESH1"/>
</dbReference>
<sequence length="184" mass="20328">MTSIIGRAALFSRAAHQAVGQRRKYTGEPYHEHPAAVAATVESVGGTPEMVAAAYLHDVVEDTHVSHDDIAREFGLGVAGYVFELTDQFTDPEQGNRERRKALERDRLARIHPDSQTIKYADLIDNTSSIVERDPGFAQVYLAEKRELLSVMCHGDQALWRRAWGLMIEGEAKVRAARPGGSDG</sequence>
<proteinExistence type="predicted"/>
<protein>
    <recommendedName>
        <fullName evidence="1">HD/PDEase domain-containing protein</fullName>
    </recommendedName>
</protein>
<dbReference type="SUPFAM" id="SSF109604">
    <property type="entry name" value="HD-domain/PDEase-like"/>
    <property type="match status" value="1"/>
</dbReference>
<organism evidence="2 3">
    <name type="scientific">Bisbaumannia pacifica</name>
    <dbReference type="NCBI Taxonomy" id="77098"/>
    <lineage>
        <taxon>Bacteria</taxon>
        <taxon>Pseudomonadati</taxon>
        <taxon>Pseudomonadota</taxon>
        <taxon>Gammaproteobacteria</taxon>
        <taxon>Oceanospirillales</taxon>
        <taxon>Halomonadaceae</taxon>
        <taxon>Bisbaumannia</taxon>
    </lineage>
</organism>
<dbReference type="InterPro" id="IPR003607">
    <property type="entry name" value="HD/PDEase_dom"/>
</dbReference>
<dbReference type="RefSeq" id="WP_146804256.1">
    <property type="nucleotide sequence ID" value="NZ_BJUK01000056.1"/>
</dbReference>
<dbReference type="AlphaFoldDB" id="A0A510XDZ3"/>
<evidence type="ECO:0000313" key="3">
    <source>
        <dbReference type="Proteomes" id="UP000321275"/>
    </source>
</evidence>
<name>A0A510XDZ3_9GAMM</name>
<gene>
    <name evidence="2" type="ORF">HPA02_32200</name>
</gene>
<dbReference type="Gene3D" id="1.10.3210.10">
    <property type="entry name" value="Hypothetical protein af1432"/>
    <property type="match status" value="1"/>
</dbReference>
<dbReference type="SMART" id="SM00471">
    <property type="entry name" value="HDc"/>
    <property type="match status" value="1"/>
</dbReference>
<comment type="caution">
    <text evidence="2">The sequence shown here is derived from an EMBL/GenBank/DDBJ whole genome shotgun (WGS) entry which is preliminary data.</text>
</comment>
<reference evidence="2 3" key="1">
    <citation type="submission" date="2019-07" db="EMBL/GenBank/DDBJ databases">
        <title>Whole genome shotgun sequence of Halomonas pacifica NBRC 102220.</title>
        <authorList>
            <person name="Hosoyama A."/>
            <person name="Uohara A."/>
            <person name="Ohji S."/>
            <person name="Ichikawa N."/>
        </authorList>
    </citation>
    <scope>NUCLEOTIDE SEQUENCE [LARGE SCALE GENOMIC DNA]</scope>
    <source>
        <strain evidence="2 3">NBRC 102220</strain>
    </source>
</reference>
<keyword evidence="3" id="KW-1185">Reference proteome</keyword>
<feature type="domain" description="HD/PDEase" evidence="1">
    <location>
        <begin position="26"/>
        <end position="136"/>
    </location>
</feature>
<dbReference type="GO" id="GO:0008893">
    <property type="term" value="F:guanosine-3',5'-bis(diphosphate) 3'-diphosphatase activity"/>
    <property type="evidence" value="ECO:0007669"/>
    <property type="project" value="TreeGrafter"/>
</dbReference>
<dbReference type="PANTHER" id="PTHR46246">
    <property type="entry name" value="GUANOSINE-3',5'-BIS(DIPHOSPHATE) 3'-PYROPHOSPHOHYDROLASE MESH1"/>
    <property type="match status" value="1"/>
</dbReference>
<dbReference type="PANTHER" id="PTHR46246:SF1">
    <property type="entry name" value="GUANOSINE-3',5'-BIS(DIPHOSPHATE) 3'-PYROPHOSPHOHYDROLASE MESH1"/>
    <property type="match status" value="1"/>
</dbReference>
<evidence type="ECO:0000259" key="1">
    <source>
        <dbReference type="SMART" id="SM00471"/>
    </source>
</evidence>
<evidence type="ECO:0000313" key="2">
    <source>
        <dbReference type="EMBL" id="GEK48937.1"/>
    </source>
</evidence>